<dbReference type="InterPro" id="IPR051398">
    <property type="entry name" value="Polysacch_Deacetylase"/>
</dbReference>
<dbReference type="PANTHER" id="PTHR34216">
    <property type="match status" value="1"/>
</dbReference>
<dbReference type="GO" id="GO:0005975">
    <property type="term" value="P:carbohydrate metabolic process"/>
    <property type="evidence" value="ECO:0007669"/>
    <property type="project" value="InterPro"/>
</dbReference>
<dbReference type="InterPro" id="IPR002509">
    <property type="entry name" value="NODB_dom"/>
</dbReference>
<dbReference type="CDD" id="cd10918">
    <property type="entry name" value="CE4_NodB_like_5s_6s"/>
    <property type="match status" value="1"/>
</dbReference>
<dbReference type="Proteomes" id="UP000263900">
    <property type="component" value="Chromosome"/>
</dbReference>
<keyword evidence="2" id="KW-0732">Signal</keyword>
<dbReference type="KEGG" id="pseg:D3H65_09375"/>
<comment type="subcellular location">
    <subcellularLocation>
        <location evidence="1">Secreted</location>
    </subcellularLocation>
</comment>
<dbReference type="PANTHER" id="PTHR34216:SF3">
    <property type="entry name" value="POLY-BETA-1,6-N-ACETYL-D-GLUCOSAMINE N-DEACETYLASE"/>
    <property type="match status" value="1"/>
</dbReference>
<proteinExistence type="predicted"/>
<evidence type="ECO:0000256" key="2">
    <source>
        <dbReference type="ARBA" id="ARBA00022729"/>
    </source>
</evidence>
<dbReference type="EMBL" id="CP032157">
    <property type="protein sequence ID" value="AXY74172.1"/>
    <property type="molecule type" value="Genomic_DNA"/>
</dbReference>
<gene>
    <name evidence="4" type="ORF">D3H65_09375</name>
</gene>
<evidence type="ECO:0000256" key="1">
    <source>
        <dbReference type="ARBA" id="ARBA00004613"/>
    </source>
</evidence>
<keyword evidence="5" id="KW-1185">Reference proteome</keyword>
<dbReference type="Pfam" id="PF01522">
    <property type="entry name" value="Polysacc_deac_1"/>
    <property type="match status" value="1"/>
</dbReference>
<protein>
    <submittedName>
        <fullName evidence="4">Polysaccharide deacetylase family protein</fullName>
    </submittedName>
</protein>
<dbReference type="PROSITE" id="PS51677">
    <property type="entry name" value="NODB"/>
    <property type="match status" value="1"/>
</dbReference>
<sequence length="242" mass="27966">MIMGCLGAGRQPRKLPPQVPILCYHNIRSSLEGHQPDYTIDRQQFRQHLKVLSDSGYHSITPDQLYQYLTRGIPLPEKPVMITFDDNRLEHYTIAAPMLRQYGFTGVFFIMTVTIGKPGYMSAEQLKKLSDDGHCIGNHTWDHPDMRKLTLQEWRIQVDMPRQYLEKITGRPVQGLAYPYGAWNEAAIKEVKARNVQMAFQLMGKMSNANPLYSIRRLQVSGNLPATELLEVMRSTFREERR</sequence>
<accession>A0A3B7MID6</accession>
<dbReference type="GO" id="GO:0016810">
    <property type="term" value="F:hydrolase activity, acting on carbon-nitrogen (but not peptide) bonds"/>
    <property type="evidence" value="ECO:0007669"/>
    <property type="project" value="InterPro"/>
</dbReference>
<dbReference type="Gene3D" id="3.20.20.370">
    <property type="entry name" value="Glycoside hydrolase/deacetylase"/>
    <property type="match status" value="1"/>
</dbReference>
<dbReference type="SUPFAM" id="SSF88713">
    <property type="entry name" value="Glycoside hydrolase/deacetylase"/>
    <property type="match status" value="1"/>
</dbReference>
<dbReference type="GO" id="GO:0005576">
    <property type="term" value="C:extracellular region"/>
    <property type="evidence" value="ECO:0007669"/>
    <property type="project" value="UniProtKB-SubCell"/>
</dbReference>
<evidence type="ECO:0000313" key="4">
    <source>
        <dbReference type="EMBL" id="AXY74172.1"/>
    </source>
</evidence>
<feature type="domain" description="NodB homology" evidence="3">
    <location>
        <begin position="78"/>
        <end position="242"/>
    </location>
</feature>
<evidence type="ECO:0000259" key="3">
    <source>
        <dbReference type="PROSITE" id="PS51677"/>
    </source>
</evidence>
<reference evidence="4 5" key="1">
    <citation type="submission" date="2018-09" db="EMBL/GenBank/DDBJ databases">
        <title>Genome sequencing of strain 6GH32-13.</title>
        <authorList>
            <person name="Weon H.-Y."/>
            <person name="Heo J."/>
            <person name="Kwon S.-W."/>
        </authorList>
    </citation>
    <scope>NUCLEOTIDE SEQUENCE [LARGE SCALE GENOMIC DNA]</scope>
    <source>
        <strain evidence="4 5">5GH32-13</strain>
    </source>
</reference>
<organism evidence="4 5">
    <name type="scientific">Paraflavitalea soli</name>
    <dbReference type="NCBI Taxonomy" id="2315862"/>
    <lineage>
        <taxon>Bacteria</taxon>
        <taxon>Pseudomonadati</taxon>
        <taxon>Bacteroidota</taxon>
        <taxon>Chitinophagia</taxon>
        <taxon>Chitinophagales</taxon>
        <taxon>Chitinophagaceae</taxon>
        <taxon>Paraflavitalea</taxon>
    </lineage>
</organism>
<dbReference type="AlphaFoldDB" id="A0A3B7MID6"/>
<evidence type="ECO:0000313" key="5">
    <source>
        <dbReference type="Proteomes" id="UP000263900"/>
    </source>
</evidence>
<name>A0A3B7MID6_9BACT</name>
<dbReference type="OrthoDB" id="9778320at2"/>
<dbReference type="InterPro" id="IPR011330">
    <property type="entry name" value="Glyco_hydro/deAcase_b/a-brl"/>
</dbReference>